<name>A0A2M6YV56_9BACT</name>
<gene>
    <name evidence="1" type="ORF">COT02_01150</name>
</gene>
<dbReference type="AlphaFoldDB" id="A0A2M6YV56"/>
<organism evidence="1 2">
    <name type="scientific">Candidatus Roizmanbacteria bacterium CG07_land_8_20_14_0_80_34_15</name>
    <dbReference type="NCBI Taxonomy" id="1974849"/>
    <lineage>
        <taxon>Bacteria</taxon>
        <taxon>Candidatus Roizmaniibacteriota</taxon>
    </lineage>
</organism>
<sequence length="101" mass="10888">MKKIRILVIIAILAASVVFGLQFFLGSGGVKSRAGAESVKVFFEKNQIDAMPEGAVEVNVFLTTSATAKISAVKANFIYPADLLTYYPTPEGQSESHCYNP</sequence>
<evidence type="ECO:0008006" key="3">
    <source>
        <dbReference type="Google" id="ProtNLM"/>
    </source>
</evidence>
<evidence type="ECO:0000313" key="2">
    <source>
        <dbReference type="Proteomes" id="UP000230184"/>
    </source>
</evidence>
<dbReference type="Proteomes" id="UP000230184">
    <property type="component" value="Unassembled WGS sequence"/>
</dbReference>
<evidence type="ECO:0000313" key="1">
    <source>
        <dbReference type="EMBL" id="PIU37384.1"/>
    </source>
</evidence>
<proteinExistence type="predicted"/>
<accession>A0A2M6YV56</accession>
<feature type="non-terminal residue" evidence="1">
    <location>
        <position position="101"/>
    </location>
</feature>
<protein>
    <recommendedName>
        <fullName evidence="3">Cohesin domain-containing protein</fullName>
    </recommendedName>
</protein>
<dbReference type="EMBL" id="PEWY01000031">
    <property type="protein sequence ID" value="PIU37384.1"/>
    <property type="molecule type" value="Genomic_DNA"/>
</dbReference>
<reference evidence="2" key="1">
    <citation type="submission" date="2017-09" db="EMBL/GenBank/DDBJ databases">
        <title>Depth-based differentiation of microbial function through sediment-hosted aquifers and enrichment of novel symbionts in the deep terrestrial subsurface.</title>
        <authorList>
            <person name="Probst A.J."/>
            <person name="Ladd B."/>
            <person name="Jarett J.K."/>
            <person name="Geller-Mcgrath D.E."/>
            <person name="Sieber C.M.K."/>
            <person name="Emerson J.B."/>
            <person name="Anantharaman K."/>
            <person name="Thomas B.C."/>
            <person name="Malmstrom R."/>
            <person name="Stieglmeier M."/>
            <person name="Klingl A."/>
            <person name="Woyke T."/>
            <person name="Ryan C.M."/>
            <person name="Banfield J.F."/>
        </authorList>
    </citation>
    <scope>NUCLEOTIDE SEQUENCE [LARGE SCALE GENOMIC DNA]</scope>
</reference>
<comment type="caution">
    <text evidence="1">The sequence shown here is derived from an EMBL/GenBank/DDBJ whole genome shotgun (WGS) entry which is preliminary data.</text>
</comment>